<dbReference type="RefSeq" id="WP_310092983.1">
    <property type="nucleotide sequence ID" value="NZ_JAVDUU010000001.1"/>
</dbReference>
<accession>A0ABU1T7S7</accession>
<feature type="domain" description="THIF-type NAD/FAD binding fold" evidence="1">
    <location>
        <begin position="185"/>
        <end position="412"/>
    </location>
</feature>
<evidence type="ECO:0000313" key="3">
    <source>
        <dbReference type="Proteomes" id="UP001247620"/>
    </source>
</evidence>
<dbReference type="EMBL" id="JAVDUU010000001">
    <property type="protein sequence ID" value="MDR6941344.1"/>
    <property type="molecule type" value="Genomic_DNA"/>
</dbReference>
<keyword evidence="3" id="KW-1185">Reference proteome</keyword>
<sequence length="442" mass="49336">MKTNIIKLRLPGSLYQRIMTDLKRPHDFAYERVGFIFGVTTTINEYTRLITFNGYQPVDDDDYIKDDSVGACIGSRAIRSAMQRVMDQSCSAFHVHLHNHKGQPKPSGDDIAGLPPVIDSLANIDPDQPHGVLILSKDSFFSWVKVKGEIQLVIPEIISAVRYPMVIQFPSEKKAALNKLLLRQSFLGERSTAIFEHIKVGVVGLGGGGSHLVQQLAHLGIKHFTLFDFDKVEDSNHNRLIGAHFADIKRKLSKTEIARRLILAINPKAEITIVNARWQEATDKLQQCEVAFGGVDTYEDRGQLEAECRRYLIPLIDIGMDVHQTEQGFHISGQVILSMPGQSCMRCLGFINEDKLAMEAAKYGKVGGRPQVVWPNGLLASSAVGIFTDLVTGWSGQQERIVYLAYDGNSGLISNHVRLEYLEPDCDHYTLEQLGPPKFIKL</sequence>
<organism evidence="2 3">
    <name type="scientific">Mucilaginibacter pocheonensis</name>
    <dbReference type="NCBI Taxonomy" id="398050"/>
    <lineage>
        <taxon>Bacteria</taxon>
        <taxon>Pseudomonadati</taxon>
        <taxon>Bacteroidota</taxon>
        <taxon>Sphingobacteriia</taxon>
        <taxon>Sphingobacteriales</taxon>
        <taxon>Sphingobacteriaceae</taxon>
        <taxon>Mucilaginibacter</taxon>
    </lineage>
</organism>
<evidence type="ECO:0000313" key="2">
    <source>
        <dbReference type="EMBL" id="MDR6941344.1"/>
    </source>
</evidence>
<dbReference type="InterPro" id="IPR035985">
    <property type="entry name" value="Ubiquitin-activating_enz"/>
</dbReference>
<dbReference type="PANTHER" id="PTHR43267">
    <property type="entry name" value="TRNA THREONYLCARBAMOYLADENOSINE DEHYDRATASE"/>
    <property type="match status" value="1"/>
</dbReference>
<dbReference type="InterPro" id="IPR045886">
    <property type="entry name" value="ThiF/MoeB/HesA"/>
</dbReference>
<reference evidence="2 3" key="1">
    <citation type="submission" date="2023-07" db="EMBL/GenBank/DDBJ databases">
        <title>Sorghum-associated microbial communities from plants grown in Nebraska, USA.</title>
        <authorList>
            <person name="Schachtman D."/>
        </authorList>
    </citation>
    <scope>NUCLEOTIDE SEQUENCE [LARGE SCALE GENOMIC DNA]</scope>
    <source>
        <strain evidence="2 3">3262</strain>
    </source>
</reference>
<gene>
    <name evidence="2" type="ORF">J2W55_001172</name>
</gene>
<dbReference type="SUPFAM" id="SSF69572">
    <property type="entry name" value="Activating enzymes of the ubiquitin-like proteins"/>
    <property type="match status" value="1"/>
</dbReference>
<proteinExistence type="predicted"/>
<dbReference type="InterPro" id="IPR000594">
    <property type="entry name" value="ThiF_NAD_FAD-bd"/>
</dbReference>
<dbReference type="Pfam" id="PF00899">
    <property type="entry name" value="ThiF"/>
    <property type="match status" value="1"/>
</dbReference>
<evidence type="ECO:0000259" key="1">
    <source>
        <dbReference type="Pfam" id="PF00899"/>
    </source>
</evidence>
<comment type="caution">
    <text evidence="2">The sequence shown here is derived from an EMBL/GenBank/DDBJ whole genome shotgun (WGS) entry which is preliminary data.</text>
</comment>
<protein>
    <recommendedName>
        <fullName evidence="1">THIF-type NAD/FAD binding fold domain-containing protein</fullName>
    </recommendedName>
</protein>
<dbReference type="CDD" id="cd01483">
    <property type="entry name" value="E1_enzyme_family"/>
    <property type="match status" value="1"/>
</dbReference>
<dbReference type="PANTHER" id="PTHR43267:SF1">
    <property type="entry name" value="TRNA THREONYLCARBAMOYLADENOSINE DEHYDRATASE"/>
    <property type="match status" value="1"/>
</dbReference>
<dbReference type="Gene3D" id="3.40.50.720">
    <property type="entry name" value="NAD(P)-binding Rossmann-like Domain"/>
    <property type="match status" value="1"/>
</dbReference>
<dbReference type="Proteomes" id="UP001247620">
    <property type="component" value="Unassembled WGS sequence"/>
</dbReference>
<name>A0ABU1T7S7_9SPHI</name>